<evidence type="ECO:0000313" key="2">
    <source>
        <dbReference type="EMBL" id="MCV3215111.1"/>
    </source>
</evidence>
<dbReference type="Proteomes" id="UP001526143">
    <property type="component" value="Unassembled WGS sequence"/>
</dbReference>
<dbReference type="EMBL" id="JAOWRF010000240">
    <property type="protein sequence ID" value="MCV3215111.1"/>
    <property type="molecule type" value="Genomic_DNA"/>
</dbReference>
<name>A0ABT3B164_9CYAN</name>
<evidence type="ECO:0000313" key="3">
    <source>
        <dbReference type="Proteomes" id="UP001526143"/>
    </source>
</evidence>
<proteinExistence type="predicted"/>
<feature type="transmembrane region" description="Helical" evidence="1">
    <location>
        <begin position="6"/>
        <end position="24"/>
    </location>
</feature>
<organism evidence="2 3">
    <name type="scientific">Plectonema radiosum NIES-515</name>
    <dbReference type="NCBI Taxonomy" id="2986073"/>
    <lineage>
        <taxon>Bacteria</taxon>
        <taxon>Bacillati</taxon>
        <taxon>Cyanobacteriota</taxon>
        <taxon>Cyanophyceae</taxon>
        <taxon>Oscillatoriophycideae</taxon>
        <taxon>Oscillatoriales</taxon>
        <taxon>Microcoleaceae</taxon>
        <taxon>Plectonema</taxon>
    </lineage>
</organism>
<dbReference type="RefSeq" id="WP_263746699.1">
    <property type="nucleotide sequence ID" value="NZ_JAOWRF010000240.1"/>
</dbReference>
<keyword evidence="1" id="KW-1133">Transmembrane helix</keyword>
<keyword evidence="1" id="KW-0812">Transmembrane</keyword>
<protein>
    <submittedName>
        <fullName evidence="2">Uncharacterized protein</fullName>
    </submittedName>
</protein>
<keyword evidence="1" id="KW-0472">Membrane</keyword>
<accession>A0ABT3B164</accession>
<keyword evidence="3" id="KW-1185">Reference proteome</keyword>
<gene>
    <name evidence="2" type="ORF">OGM63_16590</name>
</gene>
<comment type="caution">
    <text evidence="2">The sequence shown here is derived from an EMBL/GenBank/DDBJ whole genome shotgun (WGS) entry which is preliminary data.</text>
</comment>
<evidence type="ECO:0000256" key="1">
    <source>
        <dbReference type="SAM" id="Phobius"/>
    </source>
</evidence>
<sequence length="51" mass="5638">MKESETTPIFLGVAALGVAIWLHINNAELQTALNQCNSDFRAFKEGVLYGR</sequence>
<reference evidence="2 3" key="1">
    <citation type="submission" date="2022-10" db="EMBL/GenBank/DDBJ databases">
        <title>Identification of biosynthetic pathway for the production of the potent trypsin inhibitor radiosumin.</title>
        <authorList>
            <person name="Fewer D.P."/>
            <person name="Delbaje E."/>
            <person name="Ouyang X."/>
            <person name="Agostino P.D."/>
            <person name="Wahlsten M."/>
            <person name="Jokela J."/>
            <person name="Permi P."/>
            <person name="Haapaniemi E."/>
            <person name="Koistinen H."/>
        </authorList>
    </citation>
    <scope>NUCLEOTIDE SEQUENCE [LARGE SCALE GENOMIC DNA]</scope>
    <source>
        <strain evidence="2 3">NIES-515</strain>
    </source>
</reference>